<comment type="caution">
    <text evidence="1">The sequence shown here is derived from an EMBL/GenBank/DDBJ whole genome shotgun (WGS) entry which is preliminary data.</text>
</comment>
<gene>
    <name evidence="3" type="ORF">BYL167_LOCUS60457</name>
    <name evidence="1" type="ORF">CJN711_LOCUS6284</name>
    <name evidence="2" type="ORF">GIL414_LOCUS55371</name>
</gene>
<dbReference type="EMBL" id="CAJOBH010230564">
    <property type="protein sequence ID" value="CAF5069949.1"/>
    <property type="molecule type" value="Genomic_DNA"/>
</dbReference>
<dbReference type="AlphaFoldDB" id="A0A814MRK4"/>
<dbReference type="Proteomes" id="UP000681967">
    <property type="component" value="Unassembled WGS sequence"/>
</dbReference>
<dbReference type="EMBL" id="CAJOBJ010196417">
    <property type="protein sequence ID" value="CAF4970013.1"/>
    <property type="molecule type" value="Genomic_DNA"/>
</dbReference>
<protein>
    <submittedName>
        <fullName evidence="1">Uncharacterized protein</fullName>
    </submittedName>
</protein>
<evidence type="ECO:0000313" key="3">
    <source>
        <dbReference type="EMBL" id="CAF5069949.1"/>
    </source>
</evidence>
<dbReference type="Proteomes" id="UP000681720">
    <property type="component" value="Unassembled WGS sequence"/>
</dbReference>
<dbReference type="Proteomes" id="UP000663855">
    <property type="component" value="Unassembled WGS sequence"/>
</dbReference>
<evidence type="ECO:0000313" key="2">
    <source>
        <dbReference type="EMBL" id="CAF4970013.1"/>
    </source>
</evidence>
<accession>A0A814MRK4</accession>
<dbReference type="EMBL" id="CAJNOV010001887">
    <property type="protein sequence ID" value="CAF1082805.1"/>
    <property type="molecule type" value="Genomic_DNA"/>
</dbReference>
<name>A0A814MRK4_9BILA</name>
<evidence type="ECO:0000313" key="1">
    <source>
        <dbReference type="EMBL" id="CAF1082805.1"/>
    </source>
</evidence>
<proteinExistence type="predicted"/>
<reference evidence="1" key="1">
    <citation type="submission" date="2021-02" db="EMBL/GenBank/DDBJ databases">
        <authorList>
            <person name="Nowell W R."/>
        </authorList>
    </citation>
    <scope>NUCLEOTIDE SEQUENCE</scope>
</reference>
<organism evidence="1 4">
    <name type="scientific">Rotaria magnacalcarata</name>
    <dbReference type="NCBI Taxonomy" id="392030"/>
    <lineage>
        <taxon>Eukaryota</taxon>
        <taxon>Metazoa</taxon>
        <taxon>Spiralia</taxon>
        <taxon>Gnathifera</taxon>
        <taxon>Rotifera</taxon>
        <taxon>Eurotatoria</taxon>
        <taxon>Bdelloidea</taxon>
        <taxon>Philodinida</taxon>
        <taxon>Philodinidae</taxon>
        <taxon>Rotaria</taxon>
    </lineage>
</organism>
<evidence type="ECO:0000313" key="4">
    <source>
        <dbReference type="Proteomes" id="UP000663855"/>
    </source>
</evidence>
<sequence length="129" mass="15043">MLFFFDTTANKVCWSQNRVVPFLSVFLFICCILPSISNAYPLHSSFLSITNDNNNNNNNNNNDNNYVQNPDLIMLNENTAGDEDKHLDLERDERATGFYIIRNGDYLTFIPDTKHNLKSNMRIYIGRRR</sequence>